<feature type="region of interest" description="Disordered" evidence="1">
    <location>
        <begin position="1"/>
        <end position="43"/>
    </location>
</feature>
<gene>
    <name evidence="2" type="ORF">EJ04DRAFT_553238</name>
</gene>
<feature type="compositionally biased region" description="Polar residues" evidence="1">
    <location>
        <begin position="1"/>
        <end position="28"/>
    </location>
</feature>
<keyword evidence="3" id="KW-1185">Reference proteome</keyword>
<comment type="caution">
    <text evidence="2">The sequence shown here is derived from an EMBL/GenBank/DDBJ whole genome shotgun (WGS) entry which is preliminary data.</text>
</comment>
<accession>A0A9P4V2V1</accession>
<organism evidence="2 3">
    <name type="scientific">Polyplosphaeria fusca</name>
    <dbReference type="NCBI Taxonomy" id="682080"/>
    <lineage>
        <taxon>Eukaryota</taxon>
        <taxon>Fungi</taxon>
        <taxon>Dikarya</taxon>
        <taxon>Ascomycota</taxon>
        <taxon>Pezizomycotina</taxon>
        <taxon>Dothideomycetes</taxon>
        <taxon>Pleosporomycetidae</taxon>
        <taxon>Pleosporales</taxon>
        <taxon>Tetraplosphaeriaceae</taxon>
        <taxon>Polyplosphaeria</taxon>
    </lineage>
</organism>
<evidence type="ECO:0000313" key="2">
    <source>
        <dbReference type="EMBL" id="KAF2733695.1"/>
    </source>
</evidence>
<evidence type="ECO:0000313" key="3">
    <source>
        <dbReference type="Proteomes" id="UP000799444"/>
    </source>
</evidence>
<reference evidence="2" key="1">
    <citation type="journal article" date="2020" name="Stud. Mycol.">
        <title>101 Dothideomycetes genomes: a test case for predicting lifestyles and emergence of pathogens.</title>
        <authorList>
            <person name="Haridas S."/>
            <person name="Albert R."/>
            <person name="Binder M."/>
            <person name="Bloem J."/>
            <person name="Labutti K."/>
            <person name="Salamov A."/>
            <person name="Andreopoulos B."/>
            <person name="Baker S."/>
            <person name="Barry K."/>
            <person name="Bills G."/>
            <person name="Bluhm B."/>
            <person name="Cannon C."/>
            <person name="Castanera R."/>
            <person name="Culley D."/>
            <person name="Daum C."/>
            <person name="Ezra D."/>
            <person name="Gonzalez J."/>
            <person name="Henrissat B."/>
            <person name="Kuo A."/>
            <person name="Liang C."/>
            <person name="Lipzen A."/>
            <person name="Lutzoni F."/>
            <person name="Magnuson J."/>
            <person name="Mondo S."/>
            <person name="Nolan M."/>
            <person name="Ohm R."/>
            <person name="Pangilinan J."/>
            <person name="Park H.-J."/>
            <person name="Ramirez L."/>
            <person name="Alfaro M."/>
            <person name="Sun H."/>
            <person name="Tritt A."/>
            <person name="Yoshinaga Y."/>
            <person name="Zwiers L.-H."/>
            <person name="Turgeon B."/>
            <person name="Goodwin S."/>
            <person name="Spatafora J."/>
            <person name="Crous P."/>
            <person name="Grigoriev I."/>
        </authorList>
    </citation>
    <scope>NUCLEOTIDE SEQUENCE</scope>
    <source>
        <strain evidence="2">CBS 125425</strain>
    </source>
</reference>
<evidence type="ECO:0000256" key="1">
    <source>
        <dbReference type="SAM" id="MobiDB-lite"/>
    </source>
</evidence>
<feature type="compositionally biased region" description="Basic and acidic residues" evidence="1">
    <location>
        <begin position="254"/>
        <end position="284"/>
    </location>
</feature>
<sequence>MESNNANRGGFGDSSSAAALQLGNSNRKTMPHAPPQTSNSSPPQMALRYARALGDLDNPFVNELREMYNIPRSGKGWNQPDKLSDIHPTFSNLHGNFISNTPMNVDWSAAYEYRHHTKDNTQGYELDVAEIQTVLKDPEAHVELLYESMMNCENVKDNPNSKDVKNFKSGSHDQQKLQSACRKILLDLIHRLVIGYFGPPHKNDTRLLDRRMGCEERFMWTCLALREFKSICRDALEEDSKTIILVNQAVHTMKQKEQQKKSNNKRAEAMKQIKAELEKSRRPPPDSSQSA</sequence>
<feature type="region of interest" description="Disordered" evidence="1">
    <location>
        <begin position="254"/>
        <end position="291"/>
    </location>
</feature>
<name>A0A9P4V2V1_9PLEO</name>
<proteinExistence type="predicted"/>
<dbReference type="EMBL" id="ML996158">
    <property type="protein sequence ID" value="KAF2733695.1"/>
    <property type="molecule type" value="Genomic_DNA"/>
</dbReference>
<dbReference type="AlphaFoldDB" id="A0A9P4V2V1"/>
<protein>
    <submittedName>
        <fullName evidence="2">Uncharacterized protein</fullName>
    </submittedName>
</protein>
<dbReference type="Proteomes" id="UP000799444">
    <property type="component" value="Unassembled WGS sequence"/>
</dbReference>